<dbReference type="Proteomes" id="UP001163603">
    <property type="component" value="Chromosome 1"/>
</dbReference>
<keyword evidence="2" id="KW-1185">Reference proteome</keyword>
<protein>
    <submittedName>
        <fullName evidence="1">Uncharacterized protein</fullName>
    </submittedName>
</protein>
<comment type="caution">
    <text evidence="1">The sequence shown here is derived from an EMBL/GenBank/DDBJ whole genome shotgun (WGS) entry which is preliminary data.</text>
</comment>
<dbReference type="EMBL" id="CM047736">
    <property type="protein sequence ID" value="KAJ0052114.1"/>
    <property type="molecule type" value="Genomic_DNA"/>
</dbReference>
<name>A0ACC0ZJS1_9ROSI</name>
<evidence type="ECO:0000313" key="2">
    <source>
        <dbReference type="Proteomes" id="UP001163603"/>
    </source>
</evidence>
<gene>
    <name evidence="1" type="ORF">Pint_00528</name>
</gene>
<accession>A0ACC0ZJS1</accession>
<reference evidence="2" key="1">
    <citation type="journal article" date="2023" name="G3 (Bethesda)">
        <title>Genome assembly and association tests identify interacting loci associated with vigor, precocity, and sex in interspecific pistachio rootstocks.</title>
        <authorList>
            <person name="Palmer W."/>
            <person name="Jacygrad E."/>
            <person name="Sagayaradj S."/>
            <person name="Cavanaugh K."/>
            <person name="Han R."/>
            <person name="Bertier L."/>
            <person name="Beede B."/>
            <person name="Kafkas S."/>
            <person name="Golino D."/>
            <person name="Preece J."/>
            <person name="Michelmore R."/>
        </authorList>
    </citation>
    <scope>NUCLEOTIDE SEQUENCE [LARGE SCALE GENOMIC DNA]</scope>
</reference>
<proteinExistence type="predicted"/>
<evidence type="ECO:0000313" key="1">
    <source>
        <dbReference type="EMBL" id="KAJ0052114.1"/>
    </source>
</evidence>
<organism evidence="1 2">
    <name type="scientific">Pistacia integerrima</name>
    <dbReference type="NCBI Taxonomy" id="434235"/>
    <lineage>
        <taxon>Eukaryota</taxon>
        <taxon>Viridiplantae</taxon>
        <taxon>Streptophyta</taxon>
        <taxon>Embryophyta</taxon>
        <taxon>Tracheophyta</taxon>
        <taxon>Spermatophyta</taxon>
        <taxon>Magnoliopsida</taxon>
        <taxon>eudicotyledons</taxon>
        <taxon>Gunneridae</taxon>
        <taxon>Pentapetalae</taxon>
        <taxon>rosids</taxon>
        <taxon>malvids</taxon>
        <taxon>Sapindales</taxon>
        <taxon>Anacardiaceae</taxon>
        <taxon>Pistacia</taxon>
    </lineage>
</organism>
<sequence length="362" mass="40348">MKGTILASLGQLSSLVALDINYNQWEGVMTEAHFSSLTSLKDLSIVQSYSNITLVFNVSSEWIPTFKLKYLNLKSCLVGPKFPMWLRNQNELNSVAIWHDNISDTKPDWFWKLDLFLDVLDFSYNQLNGKIPNTIKFGPNAVVFLNYNQFTGPLPVFSSNITSFHLDNFFSGPIPEDFDFWSSLTAVYVINVANNYLTGEIPSSLGNLGFVSPIFLTLSNNQLSGEITSALKNCTEITTPDLGDNKLSGSIPAWIRERFPSLLILRSIPPCLGNLSGISVDAENVRYEGQLLVATKGREYLYDTGNLYLVNSIDLSSSSLRRELPDLTNLSRLGILNLSMNHLTGKVPESIGSLKQLEREIA</sequence>